<evidence type="ECO:0000313" key="3">
    <source>
        <dbReference type="Proteomes" id="UP000332487"/>
    </source>
</evidence>
<dbReference type="AlphaFoldDB" id="C7DIK3"/>
<evidence type="ECO:0000256" key="1">
    <source>
        <dbReference type="SAM" id="MobiDB-lite"/>
    </source>
</evidence>
<proteinExistence type="predicted"/>
<evidence type="ECO:0000313" key="2">
    <source>
        <dbReference type="EMBL" id="EET89777.1"/>
    </source>
</evidence>
<feature type="region of interest" description="Disordered" evidence="1">
    <location>
        <begin position="18"/>
        <end position="37"/>
    </location>
</feature>
<reference evidence="2 3" key="2">
    <citation type="journal article" date="2010" name="Proc. Natl. Acad. Sci. U.S.A.">
        <title>Enigmatic, ultrasmall, uncultivated Archaea.</title>
        <authorList>
            <person name="Baker B.J."/>
            <person name="Comolli L.R."/>
            <person name="Dick G.J."/>
            <person name="Hauser L.J."/>
            <person name="Hyatt D."/>
            <person name="Dill B.D."/>
            <person name="Land M.L."/>
            <person name="Verberkmoes N.C."/>
            <person name="Hettich R.L."/>
            <person name="Banfield J.F."/>
        </authorList>
    </citation>
    <scope>NUCLEOTIDE SEQUENCE [LARGE SCALE GENOMIC DNA]</scope>
    <source>
        <strain evidence="2">ARMAN-2</strain>
    </source>
</reference>
<accession>C7DIK3</accession>
<sequence length="120" mass="13301">MEESNNWLKGLFRKADSYTGAKDTESKDSIPQPPVQIPWSPNVISNLESGITPEEHSMALMAKYSGLGSMERGKAAGKAFNPHDLSNYHIFKSREVNRALKKSKSPKILKPKGIISQTTE</sequence>
<name>C7DIK3_MICA2</name>
<dbReference type="Proteomes" id="UP000332487">
    <property type="component" value="Unassembled WGS sequence"/>
</dbReference>
<organism evidence="2 3">
    <name type="scientific">Candidatus Micrarchaeum acidiphilum ARMAN-2</name>
    <dbReference type="NCBI Taxonomy" id="425595"/>
    <lineage>
        <taxon>Archaea</taxon>
        <taxon>Candidatus Micrarchaeota</taxon>
        <taxon>Candidatus Micrarchaeia</taxon>
        <taxon>Candidatus Micrarchaeales</taxon>
        <taxon>Candidatus Micrarchaeaceae</taxon>
        <taxon>Candidatus Micrarchaeum</taxon>
    </lineage>
</organism>
<dbReference type="EMBL" id="GG697241">
    <property type="protein sequence ID" value="EET89777.1"/>
    <property type="molecule type" value="Genomic_DNA"/>
</dbReference>
<gene>
    <name evidence="2" type="ORF">UNLARM2_0891</name>
</gene>
<keyword evidence="3" id="KW-1185">Reference proteome</keyword>
<protein>
    <submittedName>
        <fullName evidence="2">Uncharacterized protein</fullName>
    </submittedName>
</protein>
<reference evidence="2 3" key="1">
    <citation type="journal article" date="2009" name="Genome Biol.">
        <title>Community-wide analysis of microbial genome sequence signatures.</title>
        <authorList>
            <person name="Dick G.J."/>
            <person name="Andersson A.F."/>
            <person name="Baker B.J."/>
            <person name="Simmons S.L."/>
            <person name="Thomas B.C."/>
            <person name="Yelton A.P."/>
            <person name="Banfield J.F."/>
        </authorList>
    </citation>
    <scope>NUCLEOTIDE SEQUENCE [LARGE SCALE GENOMIC DNA]</scope>
    <source>
        <strain evidence="2">ARMAN-2</strain>
    </source>
</reference>